<sequence length="636" mass="69831">MATKILTKPPPPPPTITHGGGDEETEPMVIEDVLTYPVLLSERIREATMEANSFKSECYSIRNLAENIGQMLRTTNRIATGISNGMIYERPIRRIVSEVTKVLEKTLTLVRKCKRGSILRRVMAIVSAADFRKLQLLLENSVADMSWLLNIFESGGGITLSLPPIASNDPIISWVWAFIASLYMGHIDDKIEAANELASLAKDNDRNKKYIVEEGGVLPLLKLLKTDSSVDAQIAAATTLFLIANDEEKVCAIINELGVPIIVQTLASSSMKVQILLASLVASMAKHSPLAQEDFARANVIRPVVTLLSADSSIEEPSSRVGTHMQSFHSVVDEKMEIFKERENNKLNRSPGLASSLSMQSVNGSNGGSSRGGLHKKERENEPPEVKLSLKTKCAEALWMLAKGSASNSKRITETKGLLCLARIVETEQGELLLNSLMAIMEITSAAESNADLRRAAFKTNSFAAKAVVDQLLRVIKEHHDPKLSIPAIRAIGFLARTFPARETRVIGPLVAQLSHNNVDVATEAAVALCKFACPENFLHVQHSKSIVEFQGVQPLLRLFKSNERAQVNAFVLLCYLAMHARNNETLEQPWVLTTLKGADSLIAQHHELAELRASAIGHLNVYNSGLLRQRPPYPP</sequence>
<dbReference type="SMART" id="SM00185">
    <property type="entry name" value="ARM"/>
    <property type="match status" value="4"/>
</dbReference>
<dbReference type="PROSITE" id="PS50176">
    <property type="entry name" value="ARM_REPEAT"/>
    <property type="match status" value="1"/>
</dbReference>
<keyword evidence="6" id="KW-1185">Reference proteome</keyword>
<dbReference type="EMBL" id="OX459119">
    <property type="protein sequence ID" value="CAI9092990.1"/>
    <property type="molecule type" value="Genomic_DNA"/>
</dbReference>
<dbReference type="GO" id="GO:0007166">
    <property type="term" value="P:cell surface receptor signaling pathway"/>
    <property type="evidence" value="ECO:0007669"/>
    <property type="project" value="InterPro"/>
</dbReference>
<feature type="compositionally biased region" description="Basic and acidic residues" evidence="3">
    <location>
        <begin position="375"/>
        <end position="385"/>
    </location>
</feature>
<evidence type="ECO:0000313" key="6">
    <source>
        <dbReference type="Proteomes" id="UP001161247"/>
    </source>
</evidence>
<feature type="region of interest" description="Disordered" evidence="3">
    <location>
        <begin position="1"/>
        <end position="24"/>
    </location>
</feature>
<accession>A0AAV1CC34</accession>
<dbReference type="InterPro" id="IPR056694">
    <property type="entry name" value="DUF7792"/>
</dbReference>
<reference evidence="5" key="1">
    <citation type="submission" date="2023-03" db="EMBL/GenBank/DDBJ databases">
        <authorList>
            <person name="Julca I."/>
        </authorList>
    </citation>
    <scope>NUCLEOTIDE SEQUENCE</scope>
</reference>
<dbReference type="InterPro" id="IPR016024">
    <property type="entry name" value="ARM-type_fold"/>
</dbReference>
<evidence type="ECO:0000256" key="3">
    <source>
        <dbReference type="SAM" id="MobiDB-lite"/>
    </source>
</evidence>
<proteinExistence type="predicted"/>
<keyword evidence="1" id="KW-0677">Repeat</keyword>
<organism evidence="5 6">
    <name type="scientific">Oldenlandia corymbosa var. corymbosa</name>
    <dbReference type="NCBI Taxonomy" id="529605"/>
    <lineage>
        <taxon>Eukaryota</taxon>
        <taxon>Viridiplantae</taxon>
        <taxon>Streptophyta</taxon>
        <taxon>Embryophyta</taxon>
        <taxon>Tracheophyta</taxon>
        <taxon>Spermatophyta</taxon>
        <taxon>Magnoliopsida</taxon>
        <taxon>eudicotyledons</taxon>
        <taxon>Gunneridae</taxon>
        <taxon>Pentapetalae</taxon>
        <taxon>asterids</taxon>
        <taxon>lamiids</taxon>
        <taxon>Gentianales</taxon>
        <taxon>Rubiaceae</taxon>
        <taxon>Rubioideae</taxon>
        <taxon>Spermacoceae</taxon>
        <taxon>Hedyotis-Oldenlandia complex</taxon>
        <taxon>Oldenlandia</taxon>
    </lineage>
</organism>
<evidence type="ECO:0000256" key="2">
    <source>
        <dbReference type="PROSITE-ProRule" id="PRU00259"/>
    </source>
</evidence>
<feature type="domain" description="DUF7792" evidence="4">
    <location>
        <begin position="31"/>
        <end position="152"/>
    </location>
</feature>
<gene>
    <name evidence="5" type="ORF">OLC1_LOCUS4520</name>
</gene>
<dbReference type="Proteomes" id="UP001161247">
    <property type="component" value="Chromosome 2"/>
</dbReference>
<dbReference type="InterPro" id="IPR036537">
    <property type="entry name" value="Adaptor_Cbl_N_dom_sf"/>
</dbReference>
<evidence type="ECO:0000259" key="4">
    <source>
        <dbReference type="Pfam" id="PF25055"/>
    </source>
</evidence>
<dbReference type="Pfam" id="PF25055">
    <property type="entry name" value="DUF7792"/>
    <property type="match status" value="1"/>
</dbReference>
<dbReference type="Pfam" id="PF00514">
    <property type="entry name" value="Arm"/>
    <property type="match status" value="1"/>
</dbReference>
<dbReference type="InterPro" id="IPR011989">
    <property type="entry name" value="ARM-like"/>
</dbReference>
<dbReference type="AlphaFoldDB" id="A0AAV1CC34"/>
<dbReference type="PANTHER" id="PTHR46168:SF1">
    <property type="entry name" value="ARMADILLO REPEAT ONLY 4"/>
    <property type="match status" value="1"/>
</dbReference>
<dbReference type="SUPFAM" id="SSF48371">
    <property type="entry name" value="ARM repeat"/>
    <property type="match status" value="1"/>
</dbReference>
<evidence type="ECO:0000256" key="1">
    <source>
        <dbReference type="ARBA" id="ARBA00022737"/>
    </source>
</evidence>
<protein>
    <submittedName>
        <fullName evidence="5">OLC1v1028384C1</fullName>
    </submittedName>
</protein>
<dbReference type="PANTHER" id="PTHR46168">
    <property type="entry name" value="ARMADILLO REPEAT ONLY 4"/>
    <property type="match status" value="1"/>
</dbReference>
<dbReference type="InterPro" id="IPR000225">
    <property type="entry name" value="Armadillo"/>
</dbReference>
<evidence type="ECO:0000313" key="5">
    <source>
        <dbReference type="EMBL" id="CAI9092990.1"/>
    </source>
</evidence>
<name>A0AAV1CC34_OLDCO</name>
<feature type="repeat" description="ARM" evidence="2">
    <location>
        <begin position="215"/>
        <end position="258"/>
    </location>
</feature>
<dbReference type="Gene3D" id="1.20.930.20">
    <property type="entry name" value="Adaptor protein Cbl, N-terminal domain"/>
    <property type="match status" value="1"/>
</dbReference>
<feature type="region of interest" description="Disordered" evidence="3">
    <location>
        <begin position="345"/>
        <end position="387"/>
    </location>
</feature>
<dbReference type="Gene3D" id="1.25.10.10">
    <property type="entry name" value="Leucine-rich Repeat Variant"/>
    <property type="match status" value="2"/>
</dbReference>